<reference evidence="3 4" key="2">
    <citation type="submission" date="2015-01" db="EMBL/GenBank/DDBJ databases">
        <title>Complete genome sequence of Pyrinomonas methylaliphatogenes type strain K22T.</title>
        <authorList>
            <person name="Lee K.C.Y."/>
            <person name="Power J.F."/>
            <person name="Dunfield P.F."/>
            <person name="Morgan X.C."/>
            <person name="Huttenhower C."/>
            <person name="Stott M.B."/>
        </authorList>
    </citation>
    <scope>NUCLEOTIDE SEQUENCE [LARGE SCALE GENOMIC DNA]</scope>
    <source>
        <strain evidence="3 4">K22</strain>
    </source>
</reference>
<dbReference type="InterPro" id="IPR036188">
    <property type="entry name" value="FAD/NAD-bd_sf"/>
</dbReference>
<reference evidence="3 4" key="1">
    <citation type="submission" date="2013-12" db="EMBL/GenBank/DDBJ databases">
        <authorList>
            <person name="Stott M."/>
        </authorList>
    </citation>
    <scope>NUCLEOTIDE SEQUENCE [LARGE SCALE GENOMIC DNA]</scope>
    <source>
        <strain evidence="3 4">K22</strain>
    </source>
</reference>
<evidence type="ECO:0000313" key="3">
    <source>
        <dbReference type="EMBL" id="CDM66712.1"/>
    </source>
</evidence>
<organism evidence="3 4">
    <name type="scientific">Pyrinomonas methylaliphatogenes</name>
    <dbReference type="NCBI Taxonomy" id="454194"/>
    <lineage>
        <taxon>Bacteria</taxon>
        <taxon>Pseudomonadati</taxon>
        <taxon>Acidobacteriota</taxon>
        <taxon>Blastocatellia</taxon>
        <taxon>Blastocatellales</taxon>
        <taxon>Pyrinomonadaceae</taxon>
        <taxon>Pyrinomonas</taxon>
    </lineage>
</organism>
<dbReference type="Pfam" id="PF02625">
    <property type="entry name" value="XdhC_CoxI"/>
    <property type="match status" value="1"/>
</dbReference>
<sequence length="394" mass="43074">MNKELLDIIEYLESPEAPWTVLATVVDVEGSSYRLPGARMLIAPDGRTIGTVSGGCLEADLIERAKRVLRTAEAEVITYDTRTSDDSVFSLNMGCKGAIRILLELPREELIGFLKHRWQTDKPGVAATLISVKNAQREERVGARLLLDERGIVFKDLSDATLDALLPHCHAVLRGRKSKLLATPIGEAFLEYVSAPTHLVIFGAGSDAVSLAELAKGVGWRVTVVDHRPALITRERFQTADETLQSRPEELSARLRIGGNVAAVVMTHSYTHDREILKFLLGSEAFYIGSLGPKKRAEKILSELARGGAEVDGLLSAENLERLHAPIGLDIGADTPELIAISIIAEIQSVLRNRRGGFLRERTGPIHERNGHAAPLIHEPELAPRGEQVLSLRA</sequence>
<evidence type="ECO:0000259" key="2">
    <source>
        <dbReference type="Pfam" id="PF13478"/>
    </source>
</evidence>
<feature type="domain" description="XdhC Rossmann" evidence="2">
    <location>
        <begin position="199"/>
        <end position="347"/>
    </location>
</feature>
<dbReference type="InterPro" id="IPR052698">
    <property type="entry name" value="MoCofactor_Util/Proc"/>
</dbReference>
<proteinExistence type="predicted"/>
<dbReference type="OrthoDB" id="9773039at2"/>
<dbReference type="Gene3D" id="3.40.50.720">
    <property type="entry name" value="NAD(P)-binding Rossmann-like Domain"/>
    <property type="match status" value="1"/>
</dbReference>
<name>A0A0B6X146_9BACT</name>
<dbReference type="PANTHER" id="PTHR30388">
    <property type="entry name" value="ALDEHYDE OXIDOREDUCTASE MOLYBDENUM COFACTOR ASSEMBLY PROTEIN"/>
    <property type="match status" value="1"/>
</dbReference>
<keyword evidence="4" id="KW-1185">Reference proteome</keyword>
<dbReference type="InterPro" id="IPR003777">
    <property type="entry name" value="XdhC_CoxI"/>
</dbReference>
<dbReference type="Pfam" id="PF13478">
    <property type="entry name" value="XdhC_C"/>
    <property type="match status" value="1"/>
</dbReference>
<dbReference type="PANTHER" id="PTHR30388:SF4">
    <property type="entry name" value="MOLYBDENUM COFACTOR INSERTION CHAPERONE PAOD"/>
    <property type="match status" value="1"/>
</dbReference>
<dbReference type="RefSeq" id="WP_060635686.1">
    <property type="nucleotide sequence ID" value="NZ_CBXV010000008.1"/>
</dbReference>
<dbReference type="STRING" id="454194.PYK22_02745"/>
<accession>A0A0B6X146</accession>
<protein>
    <submittedName>
        <fullName evidence="3">Xanthine and CO dehydrogenases maturation factor, XdhC/CoxF family</fullName>
    </submittedName>
</protein>
<evidence type="ECO:0000259" key="1">
    <source>
        <dbReference type="Pfam" id="PF02625"/>
    </source>
</evidence>
<gene>
    <name evidence="3" type="ORF">PYK22_02745</name>
</gene>
<dbReference type="SUPFAM" id="SSF51905">
    <property type="entry name" value="FAD/NAD(P)-binding domain"/>
    <property type="match status" value="1"/>
</dbReference>
<dbReference type="EMBL" id="CBXV010000008">
    <property type="protein sequence ID" value="CDM66712.1"/>
    <property type="molecule type" value="Genomic_DNA"/>
</dbReference>
<dbReference type="InterPro" id="IPR027051">
    <property type="entry name" value="XdhC_Rossmann_dom"/>
</dbReference>
<dbReference type="AlphaFoldDB" id="A0A0B6X146"/>
<dbReference type="Proteomes" id="UP000031518">
    <property type="component" value="Unassembled WGS sequence"/>
</dbReference>
<feature type="domain" description="XdhC- CoxI" evidence="1">
    <location>
        <begin position="21"/>
        <end position="80"/>
    </location>
</feature>
<evidence type="ECO:0000313" key="4">
    <source>
        <dbReference type="Proteomes" id="UP000031518"/>
    </source>
</evidence>